<evidence type="ECO:0000256" key="12">
    <source>
        <dbReference type="RuleBase" id="RU003914"/>
    </source>
</evidence>
<dbReference type="SUPFAM" id="SSF102735">
    <property type="entry name" value="Trigger factor ribosome-binding domain"/>
    <property type="match status" value="1"/>
</dbReference>
<evidence type="ECO:0000313" key="15">
    <source>
        <dbReference type="EMBL" id="VEU78018.1"/>
    </source>
</evidence>
<proteinExistence type="inferred from homology"/>
<evidence type="ECO:0000256" key="10">
    <source>
        <dbReference type="ARBA" id="ARBA00024849"/>
    </source>
</evidence>
<dbReference type="Gene3D" id="3.30.70.1050">
    <property type="entry name" value="Trigger factor ribosome-binding domain"/>
    <property type="match status" value="1"/>
</dbReference>
<accession>A0A449BA44</accession>
<comment type="similarity">
    <text evidence="3 12">Belongs to the FKBP-type PPIase family. Tig subfamily.</text>
</comment>
<evidence type="ECO:0000256" key="4">
    <source>
        <dbReference type="ARBA" id="ARBA00016902"/>
    </source>
</evidence>
<dbReference type="PROSITE" id="PS50059">
    <property type="entry name" value="FKBP_PPIASE"/>
    <property type="match status" value="1"/>
</dbReference>
<organism evidence="15 16">
    <name type="scientific">Mycoplasmopsis columbinasalis</name>
    <dbReference type="NCBI Taxonomy" id="114880"/>
    <lineage>
        <taxon>Bacteria</taxon>
        <taxon>Bacillati</taxon>
        <taxon>Mycoplasmatota</taxon>
        <taxon>Mycoplasmoidales</taxon>
        <taxon>Metamycoplasmataceae</taxon>
        <taxon>Mycoplasmopsis</taxon>
    </lineage>
</organism>
<keyword evidence="7 12" id="KW-0143">Chaperone</keyword>
<feature type="domain" description="PPIase FKBP-type" evidence="14">
    <location>
        <begin position="172"/>
        <end position="234"/>
    </location>
</feature>
<comment type="function">
    <text evidence="10">Involved in protein export. Acts as a chaperone by maintaining the newly synthesized protein in an open conformation. Functions as a peptidyl-prolyl cis-trans isomerase.</text>
</comment>
<dbReference type="GO" id="GO:0003755">
    <property type="term" value="F:peptidyl-prolyl cis-trans isomerase activity"/>
    <property type="evidence" value="ECO:0007669"/>
    <property type="project" value="UniProtKB-KW"/>
</dbReference>
<dbReference type="EMBL" id="LR215043">
    <property type="protein sequence ID" value="VEU78018.1"/>
    <property type="molecule type" value="Genomic_DNA"/>
</dbReference>
<dbReference type="InterPro" id="IPR001179">
    <property type="entry name" value="PPIase_FKBP_dom"/>
</dbReference>
<comment type="subcellular location">
    <subcellularLocation>
        <location evidence="2">Cytoplasm</location>
    </subcellularLocation>
</comment>
<dbReference type="GO" id="GO:0015031">
    <property type="term" value="P:protein transport"/>
    <property type="evidence" value="ECO:0007669"/>
    <property type="project" value="InterPro"/>
</dbReference>
<dbReference type="GO" id="GO:0005737">
    <property type="term" value="C:cytoplasm"/>
    <property type="evidence" value="ECO:0007669"/>
    <property type="project" value="UniProtKB-SubCell"/>
</dbReference>
<evidence type="ECO:0000256" key="6">
    <source>
        <dbReference type="ARBA" id="ARBA00023110"/>
    </source>
</evidence>
<evidence type="ECO:0000256" key="1">
    <source>
        <dbReference type="ARBA" id="ARBA00000971"/>
    </source>
</evidence>
<dbReference type="Proteomes" id="UP000290876">
    <property type="component" value="Chromosome"/>
</dbReference>
<keyword evidence="16" id="KW-1185">Reference proteome</keyword>
<dbReference type="SUPFAM" id="SSF54534">
    <property type="entry name" value="FKBP-like"/>
    <property type="match status" value="1"/>
</dbReference>
<evidence type="ECO:0000256" key="2">
    <source>
        <dbReference type="ARBA" id="ARBA00004496"/>
    </source>
</evidence>
<dbReference type="InterPro" id="IPR008881">
    <property type="entry name" value="Trigger_fac_ribosome-bd_bac"/>
</dbReference>
<dbReference type="OrthoDB" id="9767721at2"/>
<dbReference type="InterPro" id="IPR037041">
    <property type="entry name" value="Trigger_fac_C_sf"/>
</dbReference>
<keyword evidence="8 11" id="KW-0413">Isomerase</keyword>
<dbReference type="PIRSF" id="PIRSF003095">
    <property type="entry name" value="Trigger_factor"/>
    <property type="match status" value="1"/>
</dbReference>
<dbReference type="GO" id="GO:0051301">
    <property type="term" value="P:cell division"/>
    <property type="evidence" value="ECO:0007669"/>
    <property type="project" value="UniProtKB-KW"/>
</dbReference>
<dbReference type="FunFam" id="3.10.50.40:FF:000001">
    <property type="entry name" value="Trigger factor"/>
    <property type="match status" value="1"/>
</dbReference>
<dbReference type="Gene3D" id="3.10.50.40">
    <property type="match status" value="1"/>
</dbReference>
<dbReference type="InterPro" id="IPR005215">
    <property type="entry name" value="Trig_fac"/>
</dbReference>
<evidence type="ECO:0000256" key="11">
    <source>
        <dbReference type="PROSITE-ProRule" id="PRU00277"/>
    </source>
</evidence>
<name>A0A449BA44_9BACT</name>
<evidence type="ECO:0000259" key="14">
    <source>
        <dbReference type="PROSITE" id="PS50059"/>
    </source>
</evidence>
<dbReference type="KEGG" id="mcob:NCTC10184_00237"/>
<feature type="compositionally biased region" description="Basic and acidic residues" evidence="13">
    <location>
        <begin position="480"/>
        <end position="496"/>
    </location>
</feature>
<evidence type="ECO:0000313" key="16">
    <source>
        <dbReference type="Proteomes" id="UP000290876"/>
    </source>
</evidence>
<gene>
    <name evidence="15" type="primary">MCYN0725</name>
    <name evidence="15" type="ORF">NCTC10184_00237</name>
</gene>
<reference evidence="15 16" key="1">
    <citation type="submission" date="2019-01" db="EMBL/GenBank/DDBJ databases">
        <authorList>
            <consortium name="Pathogen Informatics"/>
        </authorList>
    </citation>
    <scope>NUCLEOTIDE SEQUENCE [LARGE SCALE GENOMIC DNA]</scope>
    <source>
        <strain evidence="15 16">NCTC10184</strain>
    </source>
</reference>
<dbReference type="AlphaFoldDB" id="A0A449BA44"/>
<protein>
    <recommendedName>
        <fullName evidence="4 12">Trigger factor</fullName>
    </recommendedName>
</protein>
<evidence type="ECO:0000256" key="8">
    <source>
        <dbReference type="ARBA" id="ARBA00023235"/>
    </source>
</evidence>
<evidence type="ECO:0000256" key="5">
    <source>
        <dbReference type="ARBA" id="ARBA00022618"/>
    </source>
</evidence>
<comment type="catalytic activity">
    <reaction evidence="1 11">
        <text>[protein]-peptidylproline (omega=180) = [protein]-peptidylproline (omega=0)</text>
        <dbReference type="Rhea" id="RHEA:16237"/>
        <dbReference type="Rhea" id="RHEA-COMP:10747"/>
        <dbReference type="Rhea" id="RHEA-COMP:10748"/>
        <dbReference type="ChEBI" id="CHEBI:83833"/>
        <dbReference type="ChEBI" id="CHEBI:83834"/>
        <dbReference type="EC" id="5.2.1.8"/>
    </reaction>
</comment>
<evidence type="ECO:0000256" key="3">
    <source>
        <dbReference type="ARBA" id="ARBA00005464"/>
    </source>
</evidence>
<evidence type="ECO:0000256" key="7">
    <source>
        <dbReference type="ARBA" id="ARBA00023186"/>
    </source>
</evidence>
<dbReference type="GO" id="GO:0006457">
    <property type="term" value="P:protein folding"/>
    <property type="evidence" value="ECO:0007669"/>
    <property type="project" value="InterPro"/>
</dbReference>
<dbReference type="RefSeq" id="WP_129622869.1">
    <property type="nucleotide sequence ID" value="NZ_LR215043.1"/>
</dbReference>
<feature type="region of interest" description="Disordered" evidence="13">
    <location>
        <begin position="476"/>
        <end position="496"/>
    </location>
</feature>
<keyword evidence="5 12" id="KW-0132">Cell division</keyword>
<evidence type="ECO:0000256" key="9">
    <source>
        <dbReference type="ARBA" id="ARBA00023306"/>
    </source>
</evidence>
<dbReference type="NCBIfam" id="TIGR00115">
    <property type="entry name" value="tig"/>
    <property type="match status" value="1"/>
</dbReference>
<dbReference type="Pfam" id="PF00254">
    <property type="entry name" value="FKBP_C"/>
    <property type="match status" value="1"/>
</dbReference>
<dbReference type="Pfam" id="PF05697">
    <property type="entry name" value="Trigger_N"/>
    <property type="match status" value="1"/>
</dbReference>
<keyword evidence="9 12" id="KW-0131">Cell cycle</keyword>
<keyword evidence="6 11" id="KW-0697">Rotamase</keyword>
<dbReference type="InterPro" id="IPR036611">
    <property type="entry name" value="Trigger_fac_ribosome-bd_sf"/>
</dbReference>
<evidence type="ECO:0000256" key="13">
    <source>
        <dbReference type="SAM" id="MobiDB-lite"/>
    </source>
</evidence>
<sequence length="496" mass="56123">MSHQFKKDQDKKYVYKQVTIEGKDWTAALAEAEKKLYKNLKVKGYRSGKVPKNVADKYITRAQVLHEAMSVAINNYFTKDVETKLQAELQAFESAAVYAPRIEKVNPTEEKFEFELSFPIEVKVEDLILDKVDAQVNFAPVTDEEVEKVINAKLQRLALTVPLAKDQTTKLGDTVVIDYFGTLKETGEAFEGGEAKDVPVTLGNKSFIEGFEEALLDKKVGWEGDFDVTFPEKYPSATVAGKKANFKVTLKEAKRPEEIKLTAENLPSLHLDKYAKTIDEAKAVIKTLLARQKLTGALIEFFNAVSEEVKTKKAQLLDIHPERLKKEAEHKKSELRNLLKQQGLKYNEYLEILGRSEDEINAMIADEVKQEYATRFASFAVARSVYSPEDDKKFELSEEEFNAAVKLRALEVNLPGYEFLKLVTQNQDIKNQFSAQAADEKMFVAVVGKYYPEKVKEYNDLKAKAETEINKLVSLDAPAEEAKEEKSKEAKSAKTK</sequence>
<dbReference type="InterPro" id="IPR046357">
    <property type="entry name" value="PPIase_dom_sf"/>
</dbReference>
<dbReference type="Gene3D" id="1.10.3120.10">
    <property type="entry name" value="Trigger factor, C-terminal domain"/>
    <property type="match status" value="1"/>
</dbReference>